<protein>
    <submittedName>
        <fullName evidence="2">Uncharacterized protein</fullName>
    </submittedName>
</protein>
<dbReference type="AlphaFoldDB" id="A0A843UN16"/>
<gene>
    <name evidence="2" type="ORF">Taro_015681</name>
</gene>
<dbReference type="EMBL" id="NMUH01000681">
    <property type="protein sequence ID" value="MQL83190.1"/>
    <property type="molecule type" value="Genomic_DNA"/>
</dbReference>
<name>A0A843UN16_COLES</name>
<sequence length="84" mass="9325">MKTIYSTLPEEGKNTLSGRSHHTTSTKHSSTSTPERLPDVQLKHRSEGVQEDDTDLNDTTQVPGQNPEHKKHTCLAHKEPGVPD</sequence>
<keyword evidence="3" id="KW-1185">Reference proteome</keyword>
<reference evidence="2" key="1">
    <citation type="submission" date="2017-07" db="EMBL/GenBank/DDBJ databases">
        <title>Taro Niue Genome Assembly and Annotation.</title>
        <authorList>
            <person name="Atibalentja N."/>
            <person name="Keating K."/>
            <person name="Fields C.J."/>
        </authorList>
    </citation>
    <scope>NUCLEOTIDE SEQUENCE</scope>
    <source>
        <strain evidence="2">Niue_2</strain>
        <tissue evidence="2">Leaf</tissue>
    </source>
</reference>
<feature type="compositionally biased region" description="Basic and acidic residues" evidence="1">
    <location>
        <begin position="36"/>
        <end position="48"/>
    </location>
</feature>
<evidence type="ECO:0000313" key="3">
    <source>
        <dbReference type="Proteomes" id="UP000652761"/>
    </source>
</evidence>
<evidence type="ECO:0000256" key="1">
    <source>
        <dbReference type="SAM" id="MobiDB-lite"/>
    </source>
</evidence>
<feature type="region of interest" description="Disordered" evidence="1">
    <location>
        <begin position="1"/>
        <end position="84"/>
    </location>
</feature>
<proteinExistence type="predicted"/>
<comment type="caution">
    <text evidence="2">The sequence shown here is derived from an EMBL/GenBank/DDBJ whole genome shotgun (WGS) entry which is preliminary data.</text>
</comment>
<accession>A0A843UN16</accession>
<organism evidence="2 3">
    <name type="scientific">Colocasia esculenta</name>
    <name type="common">Wild taro</name>
    <name type="synonym">Arum esculentum</name>
    <dbReference type="NCBI Taxonomy" id="4460"/>
    <lineage>
        <taxon>Eukaryota</taxon>
        <taxon>Viridiplantae</taxon>
        <taxon>Streptophyta</taxon>
        <taxon>Embryophyta</taxon>
        <taxon>Tracheophyta</taxon>
        <taxon>Spermatophyta</taxon>
        <taxon>Magnoliopsida</taxon>
        <taxon>Liliopsida</taxon>
        <taxon>Araceae</taxon>
        <taxon>Aroideae</taxon>
        <taxon>Colocasieae</taxon>
        <taxon>Colocasia</taxon>
    </lineage>
</organism>
<evidence type="ECO:0000313" key="2">
    <source>
        <dbReference type="EMBL" id="MQL83190.1"/>
    </source>
</evidence>
<dbReference type="Proteomes" id="UP000652761">
    <property type="component" value="Unassembled WGS sequence"/>
</dbReference>